<dbReference type="PaxDb" id="55529-EKX48978"/>
<dbReference type="GO" id="GO:0031267">
    <property type="term" value="F:small GTPase binding"/>
    <property type="evidence" value="ECO:0007669"/>
    <property type="project" value="TreeGrafter"/>
</dbReference>
<keyword evidence="2" id="KW-0433">Leucine-rich repeat</keyword>
<dbReference type="GeneID" id="17305672"/>
<organism evidence="4">
    <name type="scientific">Guillardia theta (strain CCMP2712)</name>
    <name type="common">Cryptophyte</name>
    <dbReference type="NCBI Taxonomy" id="905079"/>
    <lineage>
        <taxon>Eukaryota</taxon>
        <taxon>Cryptophyceae</taxon>
        <taxon>Pyrenomonadales</taxon>
        <taxon>Geminigeraceae</taxon>
        <taxon>Guillardia</taxon>
    </lineage>
</organism>
<dbReference type="PANTHER" id="PTHR24113:SF12">
    <property type="entry name" value="RAN GTPASE-ACTIVATING PROTEIN 1"/>
    <property type="match status" value="1"/>
</dbReference>
<protein>
    <submittedName>
        <fullName evidence="4 5">Uncharacterized protein</fullName>
    </submittedName>
</protein>
<dbReference type="GO" id="GO:0005829">
    <property type="term" value="C:cytosol"/>
    <property type="evidence" value="ECO:0007669"/>
    <property type="project" value="TreeGrafter"/>
</dbReference>
<keyword evidence="3" id="KW-0677">Repeat</keyword>
<dbReference type="RefSeq" id="XP_005835958.1">
    <property type="nucleotide sequence ID" value="XM_005835901.1"/>
</dbReference>
<dbReference type="HOGENOM" id="CLU_673447_0_0_1"/>
<dbReference type="GO" id="GO:0048471">
    <property type="term" value="C:perinuclear region of cytoplasm"/>
    <property type="evidence" value="ECO:0007669"/>
    <property type="project" value="TreeGrafter"/>
</dbReference>
<dbReference type="GO" id="GO:0006913">
    <property type="term" value="P:nucleocytoplasmic transport"/>
    <property type="evidence" value="ECO:0007669"/>
    <property type="project" value="TreeGrafter"/>
</dbReference>
<evidence type="ECO:0000256" key="2">
    <source>
        <dbReference type="ARBA" id="ARBA00022614"/>
    </source>
</evidence>
<dbReference type="GO" id="GO:0005634">
    <property type="term" value="C:nucleus"/>
    <property type="evidence" value="ECO:0007669"/>
    <property type="project" value="TreeGrafter"/>
</dbReference>
<dbReference type="Gene3D" id="3.80.10.10">
    <property type="entry name" value="Ribonuclease Inhibitor"/>
    <property type="match status" value="2"/>
</dbReference>
<dbReference type="InterPro" id="IPR001611">
    <property type="entry name" value="Leu-rich_rpt"/>
</dbReference>
<dbReference type="AlphaFoldDB" id="L1JKD1"/>
<keyword evidence="1" id="KW-0343">GTPase activation</keyword>
<dbReference type="PANTHER" id="PTHR24113">
    <property type="entry name" value="RAN GTPASE-ACTIVATING PROTEIN 1"/>
    <property type="match status" value="1"/>
</dbReference>
<dbReference type="Pfam" id="PF13516">
    <property type="entry name" value="LRR_6"/>
    <property type="match status" value="1"/>
</dbReference>
<dbReference type="EMBL" id="JH992983">
    <property type="protein sequence ID" value="EKX48978.1"/>
    <property type="molecule type" value="Genomic_DNA"/>
</dbReference>
<evidence type="ECO:0000256" key="1">
    <source>
        <dbReference type="ARBA" id="ARBA00022468"/>
    </source>
</evidence>
<evidence type="ECO:0000256" key="3">
    <source>
        <dbReference type="ARBA" id="ARBA00022737"/>
    </source>
</evidence>
<evidence type="ECO:0000313" key="5">
    <source>
        <dbReference type="EnsemblProtists" id="EKX48978"/>
    </source>
</evidence>
<reference evidence="5" key="3">
    <citation type="submission" date="2016-03" db="UniProtKB">
        <authorList>
            <consortium name="EnsemblProtists"/>
        </authorList>
    </citation>
    <scope>IDENTIFICATION</scope>
</reference>
<dbReference type="InterPro" id="IPR027038">
    <property type="entry name" value="RanGap"/>
</dbReference>
<name>L1JKD1_GUITC</name>
<sequence length="409" mass="44224">MPSLKHLRKLSIVSLRLGVAGAEALSKGISRLSLLEELDLSDNQIADGIVFITASLFSAKLYGIKSLTLSDNNLGCYEMSMIRLLLSEITASLTALDLSSNYLLDRDCFETLSSCFLKKSDHCSQPVTIIATALQRLNVSHQRSDSDYNSTSEPLETFPLSHFHPLCCDGNLSSLSLHGWNLDDIALLGLRCARSSGGSVGGDQSGAARGVYEDLDIHLVETSVNEQGTLTRSVVCSARKCVFLPGLAVALLRPQSCPLLTLHLNGIQLGAAGYAMLLKSLEEEERLCVQHSDVDTGRCSSSSSTSPSSSCTAVGYSLKELNLSNTCIDKRCAKVVAEIIQRFSFLEELILTDNKFGCVGAFDILQAAKSLERLELVDMRGSVEVAVNDFMSHLVFYNGPSSLRDALDP</sequence>
<reference evidence="4 6" key="1">
    <citation type="journal article" date="2012" name="Nature">
        <title>Algal genomes reveal evolutionary mosaicism and the fate of nucleomorphs.</title>
        <authorList>
            <consortium name="DOE Joint Genome Institute"/>
            <person name="Curtis B.A."/>
            <person name="Tanifuji G."/>
            <person name="Burki F."/>
            <person name="Gruber A."/>
            <person name="Irimia M."/>
            <person name="Maruyama S."/>
            <person name="Arias M.C."/>
            <person name="Ball S.G."/>
            <person name="Gile G.H."/>
            <person name="Hirakawa Y."/>
            <person name="Hopkins J.F."/>
            <person name="Kuo A."/>
            <person name="Rensing S.A."/>
            <person name="Schmutz J."/>
            <person name="Symeonidi A."/>
            <person name="Elias M."/>
            <person name="Eveleigh R.J."/>
            <person name="Herman E.K."/>
            <person name="Klute M.J."/>
            <person name="Nakayama T."/>
            <person name="Obornik M."/>
            <person name="Reyes-Prieto A."/>
            <person name="Armbrust E.V."/>
            <person name="Aves S.J."/>
            <person name="Beiko R.G."/>
            <person name="Coutinho P."/>
            <person name="Dacks J.B."/>
            <person name="Durnford D.G."/>
            <person name="Fast N.M."/>
            <person name="Green B.R."/>
            <person name="Grisdale C.J."/>
            <person name="Hempel F."/>
            <person name="Henrissat B."/>
            <person name="Hoppner M.P."/>
            <person name="Ishida K."/>
            <person name="Kim E."/>
            <person name="Koreny L."/>
            <person name="Kroth P.G."/>
            <person name="Liu Y."/>
            <person name="Malik S.B."/>
            <person name="Maier U.G."/>
            <person name="McRose D."/>
            <person name="Mock T."/>
            <person name="Neilson J.A."/>
            <person name="Onodera N.T."/>
            <person name="Poole A.M."/>
            <person name="Pritham E.J."/>
            <person name="Richards T.A."/>
            <person name="Rocap G."/>
            <person name="Roy S.W."/>
            <person name="Sarai C."/>
            <person name="Schaack S."/>
            <person name="Shirato S."/>
            <person name="Slamovits C.H."/>
            <person name="Spencer D.F."/>
            <person name="Suzuki S."/>
            <person name="Worden A.Z."/>
            <person name="Zauner S."/>
            <person name="Barry K."/>
            <person name="Bell C."/>
            <person name="Bharti A.K."/>
            <person name="Crow J.A."/>
            <person name="Grimwood J."/>
            <person name="Kramer R."/>
            <person name="Lindquist E."/>
            <person name="Lucas S."/>
            <person name="Salamov A."/>
            <person name="McFadden G.I."/>
            <person name="Lane C.E."/>
            <person name="Keeling P.J."/>
            <person name="Gray M.W."/>
            <person name="Grigoriev I.V."/>
            <person name="Archibald J.M."/>
        </authorList>
    </citation>
    <scope>NUCLEOTIDE SEQUENCE</scope>
    <source>
        <strain evidence="4 6">CCMP2712</strain>
    </source>
</reference>
<dbReference type="EnsemblProtists" id="EKX48978">
    <property type="protein sequence ID" value="EKX48978"/>
    <property type="gene ID" value="GUITHDRAFT_105061"/>
</dbReference>
<gene>
    <name evidence="4" type="ORF">GUITHDRAFT_105061</name>
</gene>
<proteinExistence type="predicted"/>
<dbReference type="Proteomes" id="UP000011087">
    <property type="component" value="Unassembled WGS sequence"/>
</dbReference>
<dbReference type="SUPFAM" id="SSF52047">
    <property type="entry name" value="RNI-like"/>
    <property type="match status" value="1"/>
</dbReference>
<dbReference type="InterPro" id="IPR032675">
    <property type="entry name" value="LRR_dom_sf"/>
</dbReference>
<dbReference type="KEGG" id="gtt:GUITHDRAFT_105061"/>
<keyword evidence="6" id="KW-1185">Reference proteome</keyword>
<dbReference type="GO" id="GO:0005096">
    <property type="term" value="F:GTPase activator activity"/>
    <property type="evidence" value="ECO:0007669"/>
    <property type="project" value="UniProtKB-KW"/>
</dbReference>
<accession>L1JKD1</accession>
<reference evidence="6" key="2">
    <citation type="submission" date="2012-11" db="EMBL/GenBank/DDBJ databases">
        <authorList>
            <person name="Kuo A."/>
            <person name="Curtis B.A."/>
            <person name="Tanifuji G."/>
            <person name="Burki F."/>
            <person name="Gruber A."/>
            <person name="Irimia M."/>
            <person name="Maruyama S."/>
            <person name="Arias M.C."/>
            <person name="Ball S.G."/>
            <person name="Gile G.H."/>
            <person name="Hirakawa Y."/>
            <person name="Hopkins J.F."/>
            <person name="Rensing S.A."/>
            <person name="Schmutz J."/>
            <person name="Symeonidi A."/>
            <person name="Elias M."/>
            <person name="Eveleigh R.J."/>
            <person name="Herman E.K."/>
            <person name="Klute M.J."/>
            <person name="Nakayama T."/>
            <person name="Obornik M."/>
            <person name="Reyes-Prieto A."/>
            <person name="Armbrust E.V."/>
            <person name="Aves S.J."/>
            <person name="Beiko R.G."/>
            <person name="Coutinho P."/>
            <person name="Dacks J.B."/>
            <person name="Durnford D.G."/>
            <person name="Fast N.M."/>
            <person name="Green B.R."/>
            <person name="Grisdale C."/>
            <person name="Hempe F."/>
            <person name="Henrissat B."/>
            <person name="Hoppner M.P."/>
            <person name="Ishida K.-I."/>
            <person name="Kim E."/>
            <person name="Koreny L."/>
            <person name="Kroth P.G."/>
            <person name="Liu Y."/>
            <person name="Malik S.-B."/>
            <person name="Maier U.G."/>
            <person name="McRose D."/>
            <person name="Mock T."/>
            <person name="Neilson J.A."/>
            <person name="Onodera N.T."/>
            <person name="Poole A.M."/>
            <person name="Pritham E.J."/>
            <person name="Richards T.A."/>
            <person name="Rocap G."/>
            <person name="Roy S.W."/>
            <person name="Sarai C."/>
            <person name="Schaack S."/>
            <person name="Shirato S."/>
            <person name="Slamovits C.H."/>
            <person name="Spencer D.F."/>
            <person name="Suzuki S."/>
            <person name="Worden A.Z."/>
            <person name="Zauner S."/>
            <person name="Barry K."/>
            <person name="Bell C."/>
            <person name="Bharti A.K."/>
            <person name="Crow J.A."/>
            <person name="Grimwood J."/>
            <person name="Kramer R."/>
            <person name="Lindquist E."/>
            <person name="Lucas S."/>
            <person name="Salamov A."/>
            <person name="McFadden G.I."/>
            <person name="Lane C.E."/>
            <person name="Keeling P.J."/>
            <person name="Gray M.W."/>
            <person name="Grigoriev I.V."/>
            <person name="Archibald J.M."/>
        </authorList>
    </citation>
    <scope>NUCLEOTIDE SEQUENCE</scope>
    <source>
        <strain evidence="6">CCMP2712</strain>
    </source>
</reference>
<evidence type="ECO:0000313" key="6">
    <source>
        <dbReference type="Proteomes" id="UP000011087"/>
    </source>
</evidence>
<dbReference type="SMART" id="SM00368">
    <property type="entry name" value="LRR_RI"/>
    <property type="match status" value="5"/>
</dbReference>
<evidence type="ECO:0000313" key="4">
    <source>
        <dbReference type="EMBL" id="EKX48978.1"/>
    </source>
</evidence>